<dbReference type="OrthoDB" id="199913at2759"/>
<name>A0A7R9MRY1_9ACAR</name>
<protein>
    <recommendedName>
        <fullName evidence="5">Lipase domain-containing protein</fullName>
    </recommendedName>
</protein>
<dbReference type="Gene3D" id="3.40.50.1820">
    <property type="entry name" value="alpha/beta hydrolase"/>
    <property type="match status" value="1"/>
</dbReference>
<dbReference type="PANTHER" id="PTHR11610:SF185">
    <property type="entry name" value="LD47264P"/>
    <property type="match status" value="1"/>
</dbReference>
<dbReference type="GO" id="GO:0016042">
    <property type="term" value="P:lipid catabolic process"/>
    <property type="evidence" value="ECO:0007669"/>
    <property type="project" value="TreeGrafter"/>
</dbReference>
<gene>
    <name evidence="6" type="ORF">ONB1V03_LOCUS21859</name>
</gene>
<dbReference type="PANTHER" id="PTHR11610">
    <property type="entry name" value="LIPASE"/>
    <property type="match status" value="1"/>
</dbReference>
<comment type="similarity">
    <text evidence="2 4">Belongs to the AB hydrolase superfamily. Lipase family.</text>
</comment>
<dbReference type="InterPro" id="IPR013818">
    <property type="entry name" value="Lipase"/>
</dbReference>
<evidence type="ECO:0000256" key="4">
    <source>
        <dbReference type="RuleBase" id="RU004262"/>
    </source>
</evidence>
<dbReference type="Pfam" id="PF00151">
    <property type="entry name" value="Lipase"/>
    <property type="match status" value="1"/>
</dbReference>
<dbReference type="SUPFAM" id="SSF53474">
    <property type="entry name" value="alpha/beta-Hydrolases"/>
    <property type="match status" value="1"/>
</dbReference>
<feature type="domain" description="Lipase" evidence="5">
    <location>
        <begin position="19"/>
        <end position="112"/>
    </location>
</feature>
<evidence type="ECO:0000256" key="2">
    <source>
        <dbReference type="ARBA" id="ARBA00010701"/>
    </source>
</evidence>
<feature type="non-terminal residue" evidence="6">
    <location>
        <position position="1"/>
    </location>
</feature>
<sequence>YKEVDYPGIGHFTTNDFYDPKYRPIVFLPQSPDHIKTKFLLHTRKNQRDAQVITQGDKQAIKNSNFNGKNPTKFIVHGFLDNQLFGDWMRQMKDEFLFAGDYNVFLVDWAGGNG</sequence>
<dbReference type="GO" id="GO:0005615">
    <property type="term" value="C:extracellular space"/>
    <property type="evidence" value="ECO:0007669"/>
    <property type="project" value="TreeGrafter"/>
</dbReference>
<organism evidence="6">
    <name type="scientific">Oppiella nova</name>
    <dbReference type="NCBI Taxonomy" id="334625"/>
    <lineage>
        <taxon>Eukaryota</taxon>
        <taxon>Metazoa</taxon>
        <taxon>Ecdysozoa</taxon>
        <taxon>Arthropoda</taxon>
        <taxon>Chelicerata</taxon>
        <taxon>Arachnida</taxon>
        <taxon>Acari</taxon>
        <taxon>Acariformes</taxon>
        <taxon>Sarcoptiformes</taxon>
        <taxon>Oribatida</taxon>
        <taxon>Brachypylina</taxon>
        <taxon>Oppioidea</taxon>
        <taxon>Oppiidae</taxon>
        <taxon>Oppiella</taxon>
    </lineage>
</organism>
<dbReference type="EMBL" id="OC959783">
    <property type="protein sequence ID" value="CAD7665301.1"/>
    <property type="molecule type" value="Genomic_DNA"/>
</dbReference>
<proteinExistence type="inferred from homology"/>
<evidence type="ECO:0000256" key="3">
    <source>
        <dbReference type="ARBA" id="ARBA00022525"/>
    </source>
</evidence>
<accession>A0A7R9MRY1</accession>
<dbReference type="EMBL" id="CAJPVJ010044958">
    <property type="protein sequence ID" value="CAG2182438.1"/>
    <property type="molecule type" value="Genomic_DNA"/>
</dbReference>
<evidence type="ECO:0000259" key="5">
    <source>
        <dbReference type="Pfam" id="PF00151"/>
    </source>
</evidence>
<comment type="subcellular location">
    <subcellularLocation>
        <location evidence="1">Secreted</location>
    </subcellularLocation>
</comment>
<dbReference type="InterPro" id="IPR029058">
    <property type="entry name" value="AB_hydrolase_fold"/>
</dbReference>
<dbReference type="GO" id="GO:0016298">
    <property type="term" value="F:lipase activity"/>
    <property type="evidence" value="ECO:0007669"/>
    <property type="project" value="InterPro"/>
</dbReference>
<evidence type="ECO:0000256" key="1">
    <source>
        <dbReference type="ARBA" id="ARBA00004613"/>
    </source>
</evidence>
<keyword evidence="3" id="KW-0964">Secreted</keyword>
<evidence type="ECO:0000313" key="6">
    <source>
        <dbReference type="EMBL" id="CAD7665301.1"/>
    </source>
</evidence>
<feature type="non-terminal residue" evidence="6">
    <location>
        <position position="114"/>
    </location>
</feature>
<keyword evidence="7" id="KW-1185">Reference proteome</keyword>
<dbReference type="AlphaFoldDB" id="A0A7R9MRY1"/>
<evidence type="ECO:0000313" key="7">
    <source>
        <dbReference type="Proteomes" id="UP000728032"/>
    </source>
</evidence>
<reference evidence="6" key="1">
    <citation type="submission" date="2020-11" db="EMBL/GenBank/DDBJ databases">
        <authorList>
            <person name="Tran Van P."/>
        </authorList>
    </citation>
    <scope>NUCLEOTIDE SEQUENCE</scope>
</reference>
<dbReference type="InterPro" id="IPR000734">
    <property type="entry name" value="TAG_lipase"/>
</dbReference>
<dbReference type="Proteomes" id="UP000728032">
    <property type="component" value="Unassembled WGS sequence"/>
</dbReference>